<sequence length="388" mass="41955">MTLREFIVERIRNRGPLTTAAFMELALYHPTLGYYSRPGSRTGRAGDFFTSVNVGPQFGALLATQLDEMYRLLGAGPVDGFDVVEVGAGDGQLARDLLDTAETRFPDMYASIRLTLVETSTRGRDLHTETLGHHVERLTDSVAMLPDRIVGVIFGNEFLDALPTHAVAMTNSGLREIYIDLDGAHFVERTGPPSSPALRRYLDRLDLSLRPGWRGEVNLAAVAWIQSAARRLTQGFVILVDYGHSASELYSGSHDTGTLTTFGRHLVDTPEQDPEQPSGPPWLAHPGKQDLTAHVDWTSICFAAETEGLNVLGLPDQSRFLLGLGALKEAQTGSDSNAIRQRLALKTLVVPGGLGSTHHVLLLGKGVGTPILLGTTFPSQSASPNVVV</sequence>
<keyword evidence="3" id="KW-0808">Transferase</keyword>
<dbReference type="EMBL" id="UINC01001181">
    <property type="protein sequence ID" value="SUZ73491.1"/>
    <property type="molecule type" value="Genomic_DNA"/>
</dbReference>
<dbReference type="Gene3D" id="3.40.50.12710">
    <property type="match status" value="1"/>
</dbReference>
<organism evidence="6">
    <name type="scientific">marine metagenome</name>
    <dbReference type="NCBI Taxonomy" id="408172"/>
    <lineage>
        <taxon>unclassified sequences</taxon>
        <taxon>metagenomes</taxon>
        <taxon>ecological metagenomes</taxon>
    </lineage>
</organism>
<dbReference type="SUPFAM" id="SSF53335">
    <property type="entry name" value="S-adenosyl-L-methionine-dependent methyltransferases"/>
    <property type="match status" value="1"/>
</dbReference>
<dbReference type="InterPro" id="IPR029063">
    <property type="entry name" value="SAM-dependent_MTases_sf"/>
</dbReference>
<evidence type="ECO:0008006" key="7">
    <source>
        <dbReference type="Google" id="ProtNLM"/>
    </source>
</evidence>
<protein>
    <recommendedName>
        <fullName evidence="7">SAM-dependent methyltransferase</fullName>
    </recommendedName>
</protein>
<dbReference type="InterPro" id="IPR038375">
    <property type="entry name" value="NDUFAF7_sf"/>
</dbReference>
<evidence type="ECO:0000256" key="3">
    <source>
        <dbReference type="ARBA" id="ARBA00022679"/>
    </source>
</evidence>
<dbReference type="GO" id="GO:0035243">
    <property type="term" value="F:protein-arginine omega-N symmetric methyltransferase activity"/>
    <property type="evidence" value="ECO:0007669"/>
    <property type="project" value="TreeGrafter"/>
</dbReference>
<evidence type="ECO:0000256" key="2">
    <source>
        <dbReference type="ARBA" id="ARBA00022603"/>
    </source>
</evidence>
<keyword evidence="4" id="KW-0496">Mitochondrion</keyword>
<dbReference type="InterPro" id="IPR003788">
    <property type="entry name" value="NDUFAF7"/>
</dbReference>
<gene>
    <name evidence="6" type="ORF">METZ01_LOCUS26345</name>
</gene>
<comment type="subcellular location">
    <subcellularLocation>
        <location evidence="1">Mitochondrion</location>
    </subcellularLocation>
</comment>
<evidence type="ECO:0000256" key="1">
    <source>
        <dbReference type="ARBA" id="ARBA00004173"/>
    </source>
</evidence>
<keyword evidence="2" id="KW-0489">Methyltransferase</keyword>
<dbReference type="Pfam" id="PF02636">
    <property type="entry name" value="Methyltransf_28"/>
    <property type="match status" value="1"/>
</dbReference>
<proteinExistence type="predicted"/>
<reference evidence="6" key="1">
    <citation type="submission" date="2018-05" db="EMBL/GenBank/DDBJ databases">
        <authorList>
            <person name="Lanie J.A."/>
            <person name="Ng W.-L."/>
            <person name="Kazmierczak K.M."/>
            <person name="Andrzejewski T.M."/>
            <person name="Davidsen T.M."/>
            <person name="Wayne K.J."/>
            <person name="Tettelin H."/>
            <person name="Glass J.I."/>
            <person name="Rusch D."/>
            <person name="Podicherti R."/>
            <person name="Tsui H.-C.T."/>
            <person name="Winkler M.E."/>
        </authorList>
    </citation>
    <scope>NUCLEOTIDE SEQUENCE</scope>
</reference>
<feature type="region of interest" description="Disordered" evidence="5">
    <location>
        <begin position="267"/>
        <end position="287"/>
    </location>
</feature>
<accession>A0A381Q2C7</accession>
<dbReference type="AlphaFoldDB" id="A0A381Q2C7"/>
<dbReference type="GO" id="GO:0005739">
    <property type="term" value="C:mitochondrion"/>
    <property type="evidence" value="ECO:0007669"/>
    <property type="project" value="UniProtKB-SubCell"/>
</dbReference>
<evidence type="ECO:0000313" key="6">
    <source>
        <dbReference type="EMBL" id="SUZ73491.1"/>
    </source>
</evidence>
<evidence type="ECO:0000256" key="4">
    <source>
        <dbReference type="ARBA" id="ARBA00023128"/>
    </source>
</evidence>
<dbReference type="GO" id="GO:0032259">
    <property type="term" value="P:methylation"/>
    <property type="evidence" value="ECO:0007669"/>
    <property type="project" value="UniProtKB-KW"/>
</dbReference>
<evidence type="ECO:0000256" key="5">
    <source>
        <dbReference type="SAM" id="MobiDB-lite"/>
    </source>
</evidence>
<dbReference type="PANTHER" id="PTHR12049:SF7">
    <property type="entry name" value="PROTEIN ARGININE METHYLTRANSFERASE NDUFAF7, MITOCHONDRIAL"/>
    <property type="match status" value="1"/>
</dbReference>
<dbReference type="PANTHER" id="PTHR12049">
    <property type="entry name" value="PROTEIN ARGININE METHYLTRANSFERASE NDUFAF7, MITOCHONDRIAL"/>
    <property type="match status" value="1"/>
</dbReference>
<name>A0A381Q2C7_9ZZZZ</name>